<dbReference type="EMBL" id="JACRUN010000013">
    <property type="protein sequence ID" value="MBC5836200.1"/>
    <property type="molecule type" value="Genomic_DNA"/>
</dbReference>
<evidence type="ECO:0000313" key="2">
    <source>
        <dbReference type="Proteomes" id="UP000605990"/>
    </source>
</evidence>
<comment type="caution">
    <text evidence="1">The sequence shown here is derived from an EMBL/GenBank/DDBJ whole genome shotgun (WGS) entry which is preliminary data.</text>
</comment>
<reference evidence="1 2" key="1">
    <citation type="submission" date="2020-08" db="EMBL/GenBank/DDBJ databases">
        <title>Description of novel Flavobacterium F-408 isolate.</title>
        <authorList>
            <person name="Saticioglu I.B."/>
            <person name="Duman M."/>
            <person name="Altun S."/>
        </authorList>
    </citation>
    <scope>NUCLEOTIDE SEQUENCE [LARGE SCALE GENOMIC DNA]</scope>
    <source>
        <strain evidence="1 2">F-408</strain>
    </source>
</reference>
<proteinExistence type="predicted"/>
<evidence type="ECO:0008006" key="3">
    <source>
        <dbReference type="Google" id="ProtNLM"/>
    </source>
</evidence>
<protein>
    <recommendedName>
        <fullName evidence="3">Lipoprotein</fullName>
    </recommendedName>
</protein>
<accession>A0ABR7J291</accession>
<dbReference type="Proteomes" id="UP000605990">
    <property type="component" value="Unassembled WGS sequence"/>
</dbReference>
<organism evidence="1 2">
    <name type="scientific">Flavobacterium bernardetii</name>
    <dbReference type="NCBI Taxonomy" id="2813823"/>
    <lineage>
        <taxon>Bacteria</taxon>
        <taxon>Pseudomonadati</taxon>
        <taxon>Bacteroidota</taxon>
        <taxon>Flavobacteriia</taxon>
        <taxon>Flavobacteriales</taxon>
        <taxon>Flavobacteriaceae</taxon>
        <taxon>Flavobacterium</taxon>
    </lineage>
</organism>
<name>A0ABR7J291_9FLAO</name>
<gene>
    <name evidence="1" type="ORF">H8R27_15020</name>
</gene>
<evidence type="ECO:0000313" key="1">
    <source>
        <dbReference type="EMBL" id="MBC5836200.1"/>
    </source>
</evidence>
<dbReference type="RefSeq" id="WP_166131636.1">
    <property type="nucleotide sequence ID" value="NZ_JAANOQ010000013.1"/>
</dbReference>
<keyword evidence="2" id="KW-1185">Reference proteome</keyword>
<sequence length="177" mass="20970">MNRFFFYLIALLFLNCNDKQSETAQKSPKLSTDNFTYIIFGQFSNDNSSRFKQLYKIKHDSIWIYFKGGQYFDYTNNSWVINEKLNVRNELVTNIDLKRVLPLIKSLPKTMFQYKNTIFGNPKTLSVQGMYIEIGNEREKRVWKINESDKNIPSQINRLDDKLIRAISILDDDEVKD</sequence>